<organism evidence="1 2">
    <name type="scientific">Tychonema bourrellyi FEM_GT703</name>
    <dbReference type="NCBI Taxonomy" id="2040638"/>
    <lineage>
        <taxon>Bacteria</taxon>
        <taxon>Bacillati</taxon>
        <taxon>Cyanobacteriota</taxon>
        <taxon>Cyanophyceae</taxon>
        <taxon>Oscillatoriophycideae</taxon>
        <taxon>Oscillatoriales</taxon>
        <taxon>Microcoleaceae</taxon>
        <taxon>Tychonema</taxon>
    </lineage>
</organism>
<proteinExistence type="predicted"/>
<accession>A0A2G4F4I3</accession>
<evidence type="ECO:0000313" key="2">
    <source>
        <dbReference type="Proteomes" id="UP000226442"/>
    </source>
</evidence>
<reference evidence="1" key="1">
    <citation type="submission" date="2017-10" db="EMBL/GenBank/DDBJ databases">
        <title>Draft genome sequence of the planktic cyanobacteria Tychonema bourrellyi isolated from alpine lentic freshwater.</title>
        <authorList>
            <person name="Tett A."/>
            <person name="Armanini F."/>
            <person name="Asnicar F."/>
            <person name="Boscaini A."/>
            <person name="Pasolli E."/>
            <person name="Zolfo M."/>
            <person name="Donati C."/>
            <person name="Salmaso N."/>
            <person name="Segata N."/>
        </authorList>
    </citation>
    <scope>NUCLEOTIDE SEQUENCE</scope>
    <source>
        <strain evidence="1">FEM_GT703</strain>
    </source>
</reference>
<dbReference type="RefSeq" id="WP_096829947.1">
    <property type="nucleotide sequence ID" value="NZ_NXIB02000014.1"/>
</dbReference>
<dbReference type="OrthoDB" id="426336at2"/>
<name>A0A2G4F4I3_9CYAN</name>
<dbReference type="Proteomes" id="UP000226442">
    <property type="component" value="Unassembled WGS sequence"/>
</dbReference>
<dbReference type="AlphaFoldDB" id="A0A2G4F4I3"/>
<dbReference type="EMBL" id="NXIB02000014">
    <property type="protein sequence ID" value="PHX56670.1"/>
    <property type="molecule type" value="Genomic_DNA"/>
</dbReference>
<sequence>MAQFTIEVPDTLLPQLEQLQDRLPTLLMQWLSIANLSKQNITDRSIAYEEVLDFLITQPTPLEIWNFKVSETAQKRLGELLDRNREGGLNESETDELDSYEELDRLMQMLKIRAHSTLLPVAS</sequence>
<protein>
    <submittedName>
        <fullName evidence="1">Uncharacterized protein</fullName>
    </submittedName>
</protein>
<gene>
    <name evidence="1" type="ORF">CP500_004030</name>
</gene>
<evidence type="ECO:0000313" key="1">
    <source>
        <dbReference type="EMBL" id="PHX56670.1"/>
    </source>
</evidence>
<keyword evidence="2" id="KW-1185">Reference proteome</keyword>
<comment type="caution">
    <text evidence="1">The sequence shown here is derived from an EMBL/GenBank/DDBJ whole genome shotgun (WGS) entry which is preliminary data.</text>
</comment>